<comment type="caution">
    <text evidence="9">The sequence shown here is derived from an EMBL/GenBank/DDBJ whole genome shotgun (WGS) entry which is preliminary data.</text>
</comment>
<comment type="catalytic activity">
    <reaction evidence="1">
        <text>Random endo-hydrolysis of N-acetyl-beta-D-glucosaminide (1-&gt;4)-beta-linkages in chitin and chitodextrins.</text>
        <dbReference type="EC" id="3.2.1.14"/>
    </reaction>
</comment>
<dbReference type="AlphaFoldDB" id="A0A840QEU7"/>
<dbReference type="PANTHER" id="PTHR11177:SF317">
    <property type="entry name" value="CHITINASE 12-RELATED"/>
    <property type="match status" value="1"/>
</dbReference>
<evidence type="ECO:0000256" key="6">
    <source>
        <dbReference type="RuleBase" id="RU000489"/>
    </source>
</evidence>
<dbReference type="GO" id="GO:0005975">
    <property type="term" value="P:carbohydrate metabolic process"/>
    <property type="evidence" value="ECO:0007669"/>
    <property type="project" value="InterPro"/>
</dbReference>
<evidence type="ECO:0000313" key="9">
    <source>
        <dbReference type="EMBL" id="MBB5158400.1"/>
    </source>
</evidence>
<evidence type="ECO:0000256" key="1">
    <source>
        <dbReference type="ARBA" id="ARBA00000822"/>
    </source>
</evidence>
<evidence type="ECO:0000256" key="4">
    <source>
        <dbReference type="ARBA" id="ARBA00023024"/>
    </source>
</evidence>
<dbReference type="Gene3D" id="3.10.50.10">
    <property type="match status" value="1"/>
</dbReference>
<keyword evidence="4" id="KW-0146">Chitin degradation</keyword>
<keyword evidence="4" id="KW-0624">Polysaccharide degradation</keyword>
<evidence type="ECO:0000259" key="8">
    <source>
        <dbReference type="PROSITE" id="PS51910"/>
    </source>
</evidence>
<evidence type="ECO:0000256" key="5">
    <source>
        <dbReference type="ARBA" id="ARBA00023295"/>
    </source>
</evidence>
<dbReference type="Proteomes" id="UP000584374">
    <property type="component" value="Unassembled WGS sequence"/>
</dbReference>
<dbReference type="InterPro" id="IPR017853">
    <property type="entry name" value="GH"/>
</dbReference>
<keyword evidence="5 6" id="KW-0326">Glycosidase</keyword>
<comment type="similarity">
    <text evidence="7">Belongs to the glycosyl hydrolase 18 family.</text>
</comment>
<dbReference type="InterPro" id="IPR029070">
    <property type="entry name" value="Chitinase_insertion_sf"/>
</dbReference>
<accession>A0A840QEU7</accession>
<sequence length="384" mass="41877">MDRRRRRTVGYFTSWGVYGSADRPRYTARDARISGTAARLDHLVYCFANISAGLRVVLGDPWADAEMPFPAVDSVDGVADDPGQPLRGNLNQLRKLKVAYPRLRISVAIGGPHWSGRFPQAATAKSRDEFISSAIDLFLRGNVPGLPVGAAAGIFDGIDLDWEFPQAADEANLAALVAEFRCRLDLLTAESGRRFLLTAWVPAAEELAAHWDRTQLGDFDFVVVQGYDLHGPWESTTNFASALSSDAPNRTWFTCDRAVAAWRAKRARTRNLLLGIPFYCHGWTEVEPGRSGDGLWQPGVGIGDPPTYRGLRSVPGQMHRRSGMGAWKYDPAGKRFFSVDDTAVMAEKAAWVATRGLGGVAAWELGGDTPDGELLAALRSGLSV</sequence>
<evidence type="ECO:0000256" key="2">
    <source>
        <dbReference type="ARBA" id="ARBA00012729"/>
    </source>
</evidence>
<keyword evidence="4" id="KW-0119">Carbohydrate metabolism</keyword>
<proteinExistence type="inferred from homology"/>
<feature type="domain" description="GH18" evidence="8">
    <location>
        <begin position="6"/>
        <end position="384"/>
    </location>
</feature>
<dbReference type="GO" id="GO:0008843">
    <property type="term" value="F:endochitinase activity"/>
    <property type="evidence" value="ECO:0007669"/>
    <property type="project" value="UniProtKB-EC"/>
</dbReference>
<dbReference type="InterPro" id="IPR011583">
    <property type="entry name" value="Chitinase_II/V-like_cat"/>
</dbReference>
<dbReference type="PROSITE" id="PS01095">
    <property type="entry name" value="GH18_1"/>
    <property type="match status" value="1"/>
</dbReference>
<keyword evidence="10" id="KW-1185">Reference proteome</keyword>
<dbReference type="EMBL" id="JACHIW010000002">
    <property type="protein sequence ID" value="MBB5158400.1"/>
    <property type="molecule type" value="Genomic_DNA"/>
</dbReference>
<evidence type="ECO:0000313" key="10">
    <source>
        <dbReference type="Proteomes" id="UP000584374"/>
    </source>
</evidence>
<keyword evidence="3 6" id="KW-0378">Hydrolase</keyword>
<evidence type="ECO:0000256" key="7">
    <source>
        <dbReference type="RuleBase" id="RU004453"/>
    </source>
</evidence>
<reference evidence="9 10" key="1">
    <citation type="submission" date="2020-08" db="EMBL/GenBank/DDBJ databases">
        <title>Sequencing the genomes of 1000 actinobacteria strains.</title>
        <authorList>
            <person name="Klenk H.-P."/>
        </authorList>
    </citation>
    <scope>NUCLEOTIDE SEQUENCE [LARGE SCALE GENOMIC DNA]</scope>
    <source>
        <strain evidence="9 10">DSM 45584</strain>
    </source>
</reference>
<gene>
    <name evidence="9" type="ORF">BJ970_005999</name>
</gene>
<dbReference type="SMART" id="SM00636">
    <property type="entry name" value="Glyco_18"/>
    <property type="match status" value="1"/>
</dbReference>
<name>A0A840QEU7_9PSEU</name>
<dbReference type="EC" id="3.2.1.14" evidence="2"/>
<dbReference type="InterPro" id="IPR050314">
    <property type="entry name" value="Glycosyl_Hydrlase_18"/>
</dbReference>
<dbReference type="Pfam" id="PF00704">
    <property type="entry name" value="Glyco_hydro_18"/>
    <property type="match status" value="1"/>
</dbReference>
<evidence type="ECO:0000256" key="3">
    <source>
        <dbReference type="ARBA" id="ARBA00022801"/>
    </source>
</evidence>
<dbReference type="GO" id="GO:0006032">
    <property type="term" value="P:chitin catabolic process"/>
    <property type="evidence" value="ECO:0007669"/>
    <property type="project" value="UniProtKB-KW"/>
</dbReference>
<dbReference type="Gene3D" id="3.20.20.80">
    <property type="entry name" value="Glycosidases"/>
    <property type="match status" value="1"/>
</dbReference>
<dbReference type="PANTHER" id="PTHR11177">
    <property type="entry name" value="CHITINASE"/>
    <property type="match status" value="1"/>
</dbReference>
<organism evidence="9 10">
    <name type="scientific">Saccharopolyspora phatthalungensis</name>
    <dbReference type="NCBI Taxonomy" id="664693"/>
    <lineage>
        <taxon>Bacteria</taxon>
        <taxon>Bacillati</taxon>
        <taxon>Actinomycetota</taxon>
        <taxon>Actinomycetes</taxon>
        <taxon>Pseudonocardiales</taxon>
        <taxon>Pseudonocardiaceae</taxon>
        <taxon>Saccharopolyspora</taxon>
    </lineage>
</organism>
<dbReference type="InterPro" id="IPR001579">
    <property type="entry name" value="Glyco_hydro_18_chit_AS"/>
</dbReference>
<dbReference type="SUPFAM" id="SSF51445">
    <property type="entry name" value="(Trans)glycosidases"/>
    <property type="match status" value="1"/>
</dbReference>
<dbReference type="PROSITE" id="PS51910">
    <property type="entry name" value="GH18_2"/>
    <property type="match status" value="1"/>
</dbReference>
<dbReference type="GO" id="GO:0008061">
    <property type="term" value="F:chitin binding"/>
    <property type="evidence" value="ECO:0007669"/>
    <property type="project" value="InterPro"/>
</dbReference>
<protein>
    <recommendedName>
        <fullName evidence="2">chitinase</fullName>
        <ecNumber evidence="2">3.2.1.14</ecNumber>
    </recommendedName>
</protein>
<dbReference type="InterPro" id="IPR001223">
    <property type="entry name" value="Glyco_hydro18_cat"/>
</dbReference>